<dbReference type="EMBL" id="JAUIQD010000001">
    <property type="protein sequence ID" value="KAK3362912.1"/>
    <property type="molecule type" value="Genomic_DNA"/>
</dbReference>
<organism evidence="4 5">
    <name type="scientific">Lasiosphaeria hispida</name>
    <dbReference type="NCBI Taxonomy" id="260671"/>
    <lineage>
        <taxon>Eukaryota</taxon>
        <taxon>Fungi</taxon>
        <taxon>Dikarya</taxon>
        <taxon>Ascomycota</taxon>
        <taxon>Pezizomycotina</taxon>
        <taxon>Sordariomycetes</taxon>
        <taxon>Sordariomycetidae</taxon>
        <taxon>Sordariales</taxon>
        <taxon>Lasiosphaeriaceae</taxon>
        <taxon>Lasiosphaeria</taxon>
    </lineage>
</organism>
<evidence type="ECO:0000256" key="2">
    <source>
        <dbReference type="RuleBase" id="RU004168"/>
    </source>
</evidence>
<feature type="active site" evidence="1">
    <location>
        <position position="39"/>
    </location>
</feature>
<reference evidence="4" key="1">
    <citation type="journal article" date="2023" name="Mol. Phylogenet. Evol.">
        <title>Genome-scale phylogeny and comparative genomics of the fungal order Sordariales.</title>
        <authorList>
            <person name="Hensen N."/>
            <person name="Bonometti L."/>
            <person name="Westerberg I."/>
            <person name="Brannstrom I.O."/>
            <person name="Guillou S."/>
            <person name="Cros-Aarteil S."/>
            <person name="Calhoun S."/>
            <person name="Haridas S."/>
            <person name="Kuo A."/>
            <person name="Mondo S."/>
            <person name="Pangilinan J."/>
            <person name="Riley R."/>
            <person name="LaButti K."/>
            <person name="Andreopoulos B."/>
            <person name="Lipzen A."/>
            <person name="Chen C."/>
            <person name="Yan M."/>
            <person name="Daum C."/>
            <person name="Ng V."/>
            <person name="Clum A."/>
            <person name="Steindorff A."/>
            <person name="Ohm R.A."/>
            <person name="Martin F."/>
            <person name="Silar P."/>
            <person name="Natvig D.O."/>
            <person name="Lalanne C."/>
            <person name="Gautier V."/>
            <person name="Ament-Velasquez S.L."/>
            <person name="Kruys A."/>
            <person name="Hutchinson M.I."/>
            <person name="Powell A.J."/>
            <person name="Barry K."/>
            <person name="Miller A.N."/>
            <person name="Grigoriev I.V."/>
            <person name="Debuchy R."/>
            <person name="Gladieux P."/>
            <person name="Hiltunen Thoren M."/>
            <person name="Johannesson H."/>
        </authorList>
    </citation>
    <scope>NUCLEOTIDE SEQUENCE</scope>
    <source>
        <strain evidence="4">CBS 955.72</strain>
    </source>
</reference>
<feature type="active site" evidence="1">
    <location>
        <position position="21"/>
    </location>
</feature>
<keyword evidence="5" id="KW-1185">Reference proteome</keyword>
<sequence length="93" mass="10751">MAAKRVYFLAHGGMVQGVGFRYFTQKRADEYSITGWVRNIPNNKVEGEAQGDEEVIKKFLRDVDNGPRHAHVVKLDKEDRDLVDEETAFEVRR</sequence>
<comment type="catalytic activity">
    <reaction evidence="1">
        <text>an acyl phosphate + H2O = a carboxylate + phosphate + H(+)</text>
        <dbReference type="Rhea" id="RHEA:14965"/>
        <dbReference type="ChEBI" id="CHEBI:15377"/>
        <dbReference type="ChEBI" id="CHEBI:15378"/>
        <dbReference type="ChEBI" id="CHEBI:29067"/>
        <dbReference type="ChEBI" id="CHEBI:43474"/>
        <dbReference type="ChEBI" id="CHEBI:59918"/>
        <dbReference type="EC" id="3.6.1.7"/>
    </reaction>
</comment>
<dbReference type="InterPro" id="IPR001792">
    <property type="entry name" value="Acylphosphatase-like_dom"/>
</dbReference>
<dbReference type="Proteomes" id="UP001275084">
    <property type="component" value="Unassembled WGS sequence"/>
</dbReference>
<evidence type="ECO:0000259" key="3">
    <source>
        <dbReference type="PROSITE" id="PS51160"/>
    </source>
</evidence>
<comment type="caution">
    <text evidence="4">The sequence shown here is derived from an EMBL/GenBank/DDBJ whole genome shotgun (WGS) entry which is preliminary data.</text>
</comment>
<reference evidence="4" key="2">
    <citation type="submission" date="2023-06" db="EMBL/GenBank/DDBJ databases">
        <authorList>
            <consortium name="Lawrence Berkeley National Laboratory"/>
            <person name="Haridas S."/>
            <person name="Hensen N."/>
            <person name="Bonometti L."/>
            <person name="Westerberg I."/>
            <person name="Brannstrom I.O."/>
            <person name="Guillou S."/>
            <person name="Cros-Aarteil S."/>
            <person name="Calhoun S."/>
            <person name="Kuo A."/>
            <person name="Mondo S."/>
            <person name="Pangilinan J."/>
            <person name="Riley R."/>
            <person name="Labutti K."/>
            <person name="Andreopoulos B."/>
            <person name="Lipzen A."/>
            <person name="Chen C."/>
            <person name="Yanf M."/>
            <person name="Daum C."/>
            <person name="Ng V."/>
            <person name="Clum A."/>
            <person name="Steindorff A."/>
            <person name="Ohm R."/>
            <person name="Martin F."/>
            <person name="Silar P."/>
            <person name="Natvig D."/>
            <person name="Lalanne C."/>
            <person name="Gautier V."/>
            <person name="Ament-Velasquez S.L."/>
            <person name="Kruys A."/>
            <person name="Hutchinson M.I."/>
            <person name="Powell A.J."/>
            <person name="Barry K."/>
            <person name="Miller A.N."/>
            <person name="Grigoriev I.V."/>
            <person name="Debuchy R."/>
            <person name="Gladieux P."/>
            <person name="Thoren M.H."/>
            <person name="Johannesson H."/>
        </authorList>
    </citation>
    <scope>NUCLEOTIDE SEQUENCE</scope>
    <source>
        <strain evidence="4">CBS 955.72</strain>
    </source>
</reference>
<accession>A0AAJ0MJP6</accession>
<dbReference type="InterPro" id="IPR036046">
    <property type="entry name" value="Acylphosphatase-like_dom_sf"/>
</dbReference>
<evidence type="ECO:0000256" key="1">
    <source>
        <dbReference type="PROSITE-ProRule" id="PRU00520"/>
    </source>
</evidence>
<dbReference type="Pfam" id="PF00708">
    <property type="entry name" value="Acylphosphatase"/>
    <property type="match status" value="1"/>
</dbReference>
<dbReference type="PANTHER" id="PTHR47268:SF4">
    <property type="entry name" value="ACYLPHOSPHATASE"/>
    <property type="match status" value="1"/>
</dbReference>
<keyword evidence="1" id="KW-0378">Hydrolase</keyword>
<comment type="similarity">
    <text evidence="2">Belongs to the acylphosphatase family.</text>
</comment>
<evidence type="ECO:0000313" key="4">
    <source>
        <dbReference type="EMBL" id="KAK3362912.1"/>
    </source>
</evidence>
<dbReference type="AlphaFoldDB" id="A0AAJ0MJP6"/>
<dbReference type="InterPro" id="IPR020456">
    <property type="entry name" value="Acylphosphatase"/>
</dbReference>
<dbReference type="GO" id="GO:0003998">
    <property type="term" value="F:acylphosphatase activity"/>
    <property type="evidence" value="ECO:0007669"/>
    <property type="project" value="UniProtKB-EC"/>
</dbReference>
<gene>
    <name evidence="4" type="ORF">B0T25DRAFT_525771</name>
</gene>
<feature type="domain" description="Acylphosphatase-like" evidence="3">
    <location>
        <begin position="5"/>
        <end position="93"/>
    </location>
</feature>
<dbReference type="Gene3D" id="3.30.70.100">
    <property type="match status" value="1"/>
</dbReference>
<dbReference type="SUPFAM" id="SSF54975">
    <property type="entry name" value="Acylphosphatase/BLUF domain-like"/>
    <property type="match status" value="1"/>
</dbReference>
<dbReference type="PROSITE" id="PS51160">
    <property type="entry name" value="ACYLPHOSPHATASE_3"/>
    <property type="match status" value="1"/>
</dbReference>
<name>A0AAJ0MJP6_9PEZI</name>
<proteinExistence type="inferred from homology"/>
<evidence type="ECO:0000313" key="5">
    <source>
        <dbReference type="Proteomes" id="UP001275084"/>
    </source>
</evidence>
<dbReference type="EC" id="3.6.1.7" evidence="1"/>
<protein>
    <recommendedName>
        <fullName evidence="1">acylphosphatase</fullName>
        <ecNumber evidence="1">3.6.1.7</ecNumber>
    </recommendedName>
</protein>
<dbReference type="PANTHER" id="PTHR47268">
    <property type="entry name" value="ACYLPHOSPHATASE"/>
    <property type="match status" value="1"/>
</dbReference>